<keyword evidence="2" id="KW-1185">Reference proteome</keyword>
<dbReference type="RefSeq" id="WP_181756422.1">
    <property type="nucleotide sequence ID" value="NZ_JACEOG010000002.1"/>
</dbReference>
<dbReference type="Proteomes" id="UP000550354">
    <property type="component" value="Unassembled WGS sequence"/>
</dbReference>
<proteinExistence type="predicted"/>
<evidence type="ECO:0000313" key="1">
    <source>
        <dbReference type="EMBL" id="MBA4609566.1"/>
    </source>
</evidence>
<organism evidence="1 2">
    <name type="scientific">Aeromicrobium phoceense</name>
    <dbReference type="NCBI Taxonomy" id="2754045"/>
    <lineage>
        <taxon>Bacteria</taxon>
        <taxon>Bacillati</taxon>
        <taxon>Actinomycetota</taxon>
        <taxon>Actinomycetes</taxon>
        <taxon>Propionibacteriales</taxon>
        <taxon>Nocardioidaceae</taxon>
        <taxon>Aeromicrobium</taxon>
    </lineage>
</organism>
<dbReference type="AlphaFoldDB" id="A0A838XLS6"/>
<gene>
    <name evidence="1" type="ORF">H1W00_13855</name>
</gene>
<name>A0A838XLS6_9ACTN</name>
<dbReference type="PROSITE" id="PS51257">
    <property type="entry name" value="PROKAR_LIPOPROTEIN"/>
    <property type="match status" value="1"/>
</dbReference>
<evidence type="ECO:0008006" key="3">
    <source>
        <dbReference type="Google" id="ProtNLM"/>
    </source>
</evidence>
<accession>A0A838XLS6</accession>
<reference evidence="1 2" key="1">
    <citation type="submission" date="2020-07" db="EMBL/GenBank/DDBJ databases">
        <title>Draft genome and description of Aeromicrobium phoceense strain Marseille-Q0843 isolated from healthy skin swab.</title>
        <authorList>
            <person name="Boxberger M."/>
            <person name="La Scola B."/>
        </authorList>
    </citation>
    <scope>NUCLEOTIDE SEQUENCE [LARGE SCALE GENOMIC DNA]</scope>
    <source>
        <strain evidence="1 2">Marseille-Q0843</strain>
    </source>
</reference>
<sequence length="132" mass="13721">MGYRVRAVAVGAAALLLTACGSSEPDSPWRTAAEDFVTAIAAQDADAGCDLLSDAAQTELADTAGSCEDAILSEGLDDPGRIEDVQRFGTAAQVRFEDDVYFLGQFSDGWRITAAGCDETAAEPYDCDVSGG</sequence>
<dbReference type="EMBL" id="JACEOG010000002">
    <property type="protein sequence ID" value="MBA4609566.1"/>
    <property type="molecule type" value="Genomic_DNA"/>
</dbReference>
<comment type="caution">
    <text evidence="1">The sequence shown here is derived from an EMBL/GenBank/DDBJ whole genome shotgun (WGS) entry which is preliminary data.</text>
</comment>
<protein>
    <recommendedName>
        <fullName evidence="3">Lipoprotein</fullName>
    </recommendedName>
</protein>
<evidence type="ECO:0000313" key="2">
    <source>
        <dbReference type="Proteomes" id="UP000550354"/>
    </source>
</evidence>